<dbReference type="Proteomes" id="UP000197781">
    <property type="component" value="Chromosome"/>
</dbReference>
<dbReference type="GO" id="GO:0004674">
    <property type="term" value="F:protein serine/threonine kinase activity"/>
    <property type="evidence" value="ECO:0007669"/>
    <property type="project" value="UniProtKB-KW"/>
</dbReference>
<dbReference type="InterPro" id="IPR017441">
    <property type="entry name" value="Protein_kinase_ATP_BS"/>
</dbReference>
<dbReference type="KEGG" id="bfm:BP422_25915"/>
<dbReference type="AlphaFoldDB" id="A0A220MNB0"/>
<dbReference type="PROSITE" id="PS00107">
    <property type="entry name" value="PROTEIN_KINASE_ATP"/>
    <property type="match status" value="1"/>
</dbReference>
<feature type="domain" description="Protein kinase" evidence="3">
    <location>
        <begin position="52"/>
        <end position="299"/>
    </location>
</feature>
<keyword evidence="1" id="KW-0067">ATP-binding</keyword>
<dbReference type="SMART" id="SM00220">
    <property type="entry name" value="S_TKc"/>
    <property type="match status" value="1"/>
</dbReference>
<evidence type="ECO:0000256" key="1">
    <source>
        <dbReference type="PROSITE-ProRule" id="PRU10141"/>
    </source>
</evidence>
<keyword evidence="2" id="KW-0812">Transmembrane</keyword>
<dbReference type="SUPFAM" id="SSF56112">
    <property type="entry name" value="Protein kinase-like (PK-like)"/>
    <property type="match status" value="1"/>
</dbReference>
<dbReference type="InterPro" id="IPR000719">
    <property type="entry name" value="Prot_kinase_dom"/>
</dbReference>
<name>A0A220MNB0_9BACL</name>
<dbReference type="EMBL" id="CP018145">
    <property type="protein sequence ID" value="ASJ56674.1"/>
    <property type="molecule type" value="Genomic_DNA"/>
</dbReference>
<protein>
    <submittedName>
        <fullName evidence="4">Serine/threonine protein kinase</fullName>
    </submittedName>
</protein>
<dbReference type="PROSITE" id="PS50011">
    <property type="entry name" value="PROTEIN_KINASE_DOM"/>
    <property type="match status" value="1"/>
</dbReference>
<evidence type="ECO:0000313" key="4">
    <source>
        <dbReference type="EMBL" id="ASJ56674.1"/>
    </source>
</evidence>
<dbReference type="Gene3D" id="1.10.510.10">
    <property type="entry name" value="Transferase(Phosphotransferase) domain 1"/>
    <property type="match status" value="1"/>
</dbReference>
<feature type="binding site" evidence="1">
    <location>
        <position position="79"/>
    </location>
    <ligand>
        <name>ATP</name>
        <dbReference type="ChEBI" id="CHEBI:30616"/>
    </ligand>
</feature>
<dbReference type="PANTHER" id="PTHR44167:SF24">
    <property type="entry name" value="SERINE_THREONINE-PROTEIN KINASE CHK2"/>
    <property type="match status" value="1"/>
</dbReference>
<keyword evidence="4" id="KW-0418">Kinase</keyword>
<reference evidence="4 5" key="1">
    <citation type="submission" date="2016-11" db="EMBL/GenBank/DDBJ databases">
        <authorList>
            <person name="Jaros S."/>
            <person name="Januszkiewicz K."/>
            <person name="Wedrychowicz H."/>
        </authorList>
    </citation>
    <scope>NUCLEOTIDE SEQUENCE [LARGE SCALE GENOMIC DNA]</scope>
    <source>
        <strain evidence="4 5">NF2</strain>
    </source>
</reference>
<dbReference type="PANTHER" id="PTHR44167">
    <property type="entry name" value="OVARIAN-SPECIFIC SERINE/THREONINE-PROTEIN KINASE LOK-RELATED"/>
    <property type="match status" value="1"/>
</dbReference>
<keyword evidence="2" id="KW-0472">Membrane</keyword>
<dbReference type="Pfam" id="PF00069">
    <property type="entry name" value="Pkinase"/>
    <property type="match status" value="1"/>
</dbReference>
<dbReference type="InterPro" id="IPR011009">
    <property type="entry name" value="Kinase-like_dom_sf"/>
</dbReference>
<evidence type="ECO:0000256" key="2">
    <source>
        <dbReference type="SAM" id="Phobius"/>
    </source>
</evidence>
<keyword evidence="2" id="KW-1133">Transmembrane helix</keyword>
<sequence>MSRTSSHARYKSVTSTKTKRTTRTECCVTMSFKAATPDLPKHFTGKWNKKSYHVLRELGRGANGTVYLVSQGGVQRAVKVGVEGIDILMEVNVLKSTQQGRDSRVGPLLCDVDDLVVNGKACTFYAMEYLQGLQLDEYIKQEGTDWVAVMMVQLLARLDVLHQHGYIFGDLKPQNVMVTQTDKQVRLIDFGGVTKLGNAVRQFTEEYDRAFWHAGDRRAEVSYDLFSTAVMMVRLTVGPETWKNSLGDPRHTILLCDIIRKSDSLYPYREPLLKAFHGKFATAKEMRAELLAVLRDSMGAKPQKPQKKVRTKGNAGAGISGLFVASLLLLAGTLYYAWFM</sequence>
<proteinExistence type="predicted"/>
<accession>A0A220MNB0</accession>
<feature type="transmembrane region" description="Helical" evidence="2">
    <location>
        <begin position="315"/>
        <end position="338"/>
    </location>
</feature>
<dbReference type="GO" id="GO:0005524">
    <property type="term" value="F:ATP binding"/>
    <property type="evidence" value="ECO:0007669"/>
    <property type="project" value="UniProtKB-UniRule"/>
</dbReference>
<gene>
    <name evidence="4" type="ORF">BP422_25915</name>
</gene>
<keyword evidence="1" id="KW-0547">Nucleotide-binding</keyword>
<organism evidence="4 5">
    <name type="scientific">Brevibacillus formosus</name>
    <dbReference type="NCBI Taxonomy" id="54913"/>
    <lineage>
        <taxon>Bacteria</taxon>
        <taxon>Bacillati</taxon>
        <taxon>Bacillota</taxon>
        <taxon>Bacilli</taxon>
        <taxon>Bacillales</taxon>
        <taxon>Paenibacillaceae</taxon>
        <taxon>Brevibacillus</taxon>
    </lineage>
</organism>
<keyword evidence="4" id="KW-0808">Transferase</keyword>
<evidence type="ECO:0000313" key="5">
    <source>
        <dbReference type="Proteomes" id="UP000197781"/>
    </source>
</evidence>
<keyword evidence="4" id="KW-0723">Serine/threonine-protein kinase</keyword>
<evidence type="ECO:0000259" key="3">
    <source>
        <dbReference type="PROSITE" id="PS50011"/>
    </source>
</evidence>